<evidence type="ECO:0000313" key="9">
    <source>
        <dbReference type="EMBL" id="PRW33915.1"/>
    </source>
</evidence>
<proteinExistence type="inferred from homology"/>
<feature type="transmembrane region" description="Helical" evidence="7">
    <location>
        <begin position="20"/>
        <end position="39"/>
    </location>
</feature>
<feature type="transmembrane region" description="Helical" evidence="7">
    <location>
        <begin position="96"/>
        <end position="114"/>
    </location>
</feature>
<dbReference type="InterPro" id="IPR020843">
    <property type="entry name" value="ER"/>
</dbReference>
<feature type="transmembrane region" description="Helical" evidence="7">
    <location>
        <begin position="231"/>
        <end position="254"/>
    </location>
</feature>
<evidence type="ECO:0000256" key="2">
    <source>
        <dbReference type="ARBA" id="ARBA00007349"/>
    </source>
</evidence>
<accession>A0A2P6THZ2</accession>
<dbReference type="InterPro" id="IPR011032">
    <property type="entry name" value="GroES-like_sf"/>
</dbReference>
<dbReference type="SUPFAM" id="SSF50129">
    <property type="entry name" value="GroES-like"/>
    <property type="match status" value="1"/>
</dbReference>
<comment type="caution">
    <text evidence="9">The sequence shown here is derived from an EMBL/GenBank/DDBJ whole genome shotgun (WGS) entry which is preliminary data.</text>
</comment>
<feature type="transmembrane region" description="Helical" evidence="7">
    <location>
        <begin position="376"/>
        <end position="397"/>
    </location>
</feature>
<dbReference type="InterPro" id="IPR001898">
    <property type="entry name" value="SLC13A/DASS"/>
</dbReference>
<keyword evidence="10" id="KW-1185">Reference proteome</keyword>
<evidence type="ECO:0000256" key="1">
    <source>
        <dbReference type="ARBA" id="ARBA00004478"/>
    </source>
</evidence>
<protein>
    <submittedName>
        <fullName evidence="9">2-oxoglutarate malate translocator</fullName>
    </submittedName>
</protein>
<comment type="subcellular location">
    <subcellularLocation>
        <location evidence="1">Plastid</location>
        <location evidence="1">Chloroplast inner membrane</location>
        <topology evidence="1">Multi-pass membrane protein</topology>
    </subcellularLocation>
</comment>
<dbReference type="InterPro" id="IPR013154">
    <property type="entry name" value="ADH-like_N"/>
</dbReference>
<keyword evidence="4" id="KW-0934">Plastid</keyword>
<evidence type="ECO:0000256" key="6">
    <source>
        <dbReference type="ARBA" id="ARBA00023136"/>
    </source>
</evidence>
<dbReference type="CDD" id="cd05289">
    <property type="entry name" value="MDR_like_2"/>
    <property type="match status" value="1"/>
</dbReference>
<evidence type="ECO:0000256" key="4">
    <source>
        <dbReference type="ARBA" id="ARBA00022780"/>
    </source>
</evidence>
<keyword evidence="4" id="KW-1001">Plastid inner membrane</keyword>
<evidence type="ECO:0000256" key="3">
    <source>
        <dbReference type="ARBA" id="ARBA00022692"/>
    </source>
</evidence>
<dbReference type="GO" id="GO:0009706">
    <property type="term" value="C:chloroplast inner membrane"/>
    <property type="evidence" value="ECO:0007669"/>
    <property type="project" value="UniProtKB-SubCell"/>
</dbReference>
<gene>
    <name evidence="9" type="ORF">C2E21_7432</name>
</gene>
<dbReference type="Pfam" id="PF13602">
    <property type="entry name" value="ADH_zinc_N_2"/>
    <property type="match status" value="1"/>
</dbReference>
<dbReference type="GO" id="GO:0016491">
    <property type="term" value="F:oxidoreductase activity"/>
    <property type="evidence" value="ECO:0007669"/>
    <property type="project" value="InterPro"/>
</dbReference>
<dbReference type="Pfam" id="PF00939">
    <property type="entry name" value="Na_sulph_symp"/>
    <property type="match status" value="1"/>
</dbReference>
<dbReference type="InterPro" id="IPR036291">
    <property type="entry name" value="NAD(P)-bd_dom_sf"/>
</dbReference>
<dbReference type="NCBIfam" id="TIGR00785">
    <property type="entry name" value="dass"/>
    <property type="match status" value="1"/>
</dbReference>
<dbReference type="EMBL" id="LHPG02000015">
    <property type="protein sequence ID" value="PRW33915.1"/>
    <property type="molecule type" value="Genomic_DNA"/>
</dbReference>
<evidence type="ECO:0000256" key="7">
    <source>
        <dbReference type="SAM" id="Phobius"/>
    </source>
</evidence>
<dbReference type="OrthoDB" id="1695362at2759"/>
<dbReference type="Proteomes" id="UP000239899">
    <property type="component" value="Unassembled WGS sequence"/>
</dbReference>
<feature type="transmembrane region" description="Helical" evidence="7">
    <location>
        <begin position="409"/>
        <end position="431"/>
    </location>
</feature>
<feature type="domain" description="Enoyl reductase (ER)" evidence="8">
    <location>
        <begin position="480"/>
        <end position="786"/>
    </location>
</feature>
<dbReference type="STRING" id="3076.A0A2P6THZ2"/>
<feature type="transmembrane region" description="Helical" evidence="7">
    <location>
        <begin position="126"/>
        <end position="149"/>
    </location>
</feature>
<sequence length="805" mass="85193">MPADPYSDAQPTPSFVWQGAKLLPLLASVLPGLVLRFLVPAPPAISMQGWNLLCLFVSTIAGLVLVPLPAGAWALLSVTIAVATKTLSFADAFAGFHDEAIWLIVAAFFFARGFEKTGLGERVANIFVRLFGKSTLGLAYGLSVAEAIVSPAMPSSTARAGGIFMPIIASLAHGGGSEPDEKSRKKLGAYLVQSQLQAASHSSNMYLTAAAQNLLCVKLAGEMGYVVPNAFITWFKAALVPAWAGLLVTPLILYKLFPPEVKHTPEAPKAAEERLKRMGPMRASEKIVMCTLSGAVLLWVLGDKLGIPAVVTAMMGLSTLLLTGVLTWKDCLVYSSAWDTLFWFAILVGMSGQLNSQGVVQYFAGAVGQKLVALNLGWRSAFALLNAAYFLLHYGFAAQTAHVGALYPAFLAMQLTAGVTPIIAALSLAFMTNLFGAITHYSSGPAAVYYGSGYLSLLEVFEYGALMGLLNLVIWGGLGGGPEVLQPCLWSKPVPAEGRVLVRVGTYWPLSYLTRLPKVPGGDLAGVVEQAGPHSRFKQGDRVFALVQYRPFVHTGAYAEYASVPESQLALMPGEGGLEGLSFEEAAGVPLVSLTVWQGLESIQLPSGSRILIHGGSGAVGSVTIQYAKRVRGWHVTATCSPANAVYCRELGADAVHDWRDAATLPKLYGQQPFDVVFDVVGGSTTRDSLAYLKRRGRLVHVLISKANAVDLLSMFFKGLLGLGPRLSMISVHPNGSQLGALARLLSAGTLRPPRISATFPLERASEAHAFLEGAGGPRPPGKVVLQVARPVLADKGGPPASGSS</sequence>
<reference evidence="9 10" key="1">
    <citation type="journal article" date="2018" name="Plant J.">
        <title>Genome sequences of Chlorella sorokiniana UTEX 1602 and Micractinium conductrix SAG 241.80: implications to maltose excretion by a green alga.</title>
        <authorList>
            <person name="Arriola M.B."/>
            <person name="Velmurugan N."/>
            <person name="Zhang Y."/>
            <person name="Plunkett M.H."/>
            <person name="Hondzo H."/>
            <person name="Barney B.M."/>
        </authorList>
    </citation>
    <scope>NUCLEOTIDE SEQUENCE [LARGE SCALE GENOMIC DNA]</scope>
    <source>
        <strain evidence="10">UTEX 1602</strain>
    </source>
</reference>
<comment type="similarity">
    <text evidence="2">Belongs to the SLC13A/DASS transporter (TC 2.A.47) family. DIT1 subfamily.</text>
</comment>
<keyword evidence="5 7" id="KW-1133">Transmembrane helix</keyword>
<dbReference type="GO" id="GO:0015140">
    <property type="term" value="F:malate transmembrane transporter activity"/>
    <property type="evidence" value="ECO:0007669"/>
    <property type="project" value="UniProtKB-ARBA"/>
</dbReference>
<dbReference type="SUPFAM" id="SSF51735">
    <property type="entry name" value="NAD(P)-binding Rossmann-fold domains"/>
    <property type="match status" value="1"/>
</dbReference>
<name>A0A2P6THZ2_CHLSO</name>
<evidence type="ECO:0000259" key="8">
    <source>
        <dbReference type="SMART" id="SM00829"/>
    </source>
</evidence>
<dbReference type="InterPro" id="IPR030676">
    <property type="entry name" value="CitT-rel"/>
</dbReference>
<dbReference type="Gene3D" id="3.40.50.720">
    <property type="entry name" value="NAD(P)-binding Rossmann-like Domain"/>
    <property type="match status" value="1"/>
</dbReference>
<dbReference type="AlphaFoldDB" id="A0A2P6THZ2"/>
<organism evidence="9 10">
    <name type="scientific">Chlorella sorokiniana</name>
    <name type="common">Freshwater green alga</name>
    <dbReference type="NCBI Taxonomy" id="3076"/>
    <lineage>
        <taxon>Eukaryota</taxon>
        <taxon>Viridiplantae</taxon>
        <taxon>Chlorophyta</taxon>
        <taxon>core chlorophytes</taxon>
        <taxon>Trebouxiophyceae</taxon>
        <taxon>Chlorellales</taxon>
        <taxon>Chlorellaceae</taxon>
        <taxon>Chlorella clade</taxon>
        <taxon>Chlorella</taxon>
    </lineage>
</organism>
<dbReference type="PANTHER" id="PTHR42826">
    <property type="entry name" value="DICARBOXYLATE TRANSPORTER 2.1, CHLOROPLASTIC"/>
    <property type="match status" value="1"/>
</dbReference>
<keyword evidence="6 7" id="KW-0472">Membrane</keyword>
<feature type="transmembrane region" description="Helical" evidence="7">
    <location>
        <begin position="51"/>
        <end position="76"/>
    </location>
</feature>
<keyword evidence="3 7" id="KW-0812">Transmembrane</keyword>
<dbReference type="Pfam" id="PF08240">
    <property type="entry name" value="ADH_N"/>
    <property type="match status" value="1"/>
</dbReference>
<evidence type="ECO:0000256" key="5">
    <source>
        <dbReference type="ARBA" id="ARBA00022989"/>
    </source>
</evidence>
<feature type="transmembrane region" description="Helical" evidence="7">
    <location>
        <begin position="307"/>
        <end position="328"/>
    </location>
</feature>
<feature type="transmembrane region" description="Helical" evidence="7">
    <location>
        <begin position="340"/>
        <end position="364"/>
    </location>
</feature>
<evidence type="ECO:0000313" key="10">
    <source>
        <dbReference type="Proteomes" id="UP000239899"/>
    </source>
</evidence>
<dbReference type="Gene3D" id="3.90.180.10">
    <property type="entry name" value="Medium-chain alcohol dehydrogenases, catalytic domain"/>
    <property type="match status" value="1"/>
</dbReference>
<dbReference type="SMART" id="SM00829">
    <property type="entry name" value="PKS_ER"/>
    <property type="match status" value="1"/>
</dbReference>
<feature type="transmembrane region" description="Helical" evidence="7">
    <location>
        <begin position="283"/>
        <end position="301"/>
    </location>
</feature>